<dbReference type="Proteomes" id="UP000028701">
    <property type="component" value="Unassembled WGS sequence"/>
</dbReference>
<reference evidence="1 2" key="1">
    <citation type="submission" date="2014-08" db="EMBL/GenBank/DDBJ databases">
        <title>Whole genome shotgun sequence of Rhizobium rubi NBRC 13261.</title>
        <authorList>
            <person name="Katano-Makiyama Y."/>
            <person name="Hosoyama A."/>
            <person name="Hashimoto M."/>
            <person name="Hosoyama Y."/>
            <person name="Noguchi M."/>
            <person name="Tsuchikane K."/>
            <person name="Uohara A."/>
            <person name="Ohji S."/>
            <person name="Ichikawa N."/>
            <person name="Kimura A."/>
            <person name="Yamazoe A."/>
            <person name="Fujita N."/>
        </authorList>
    </citation>
    <scope>NUCLEOTIDE SEQUENCE [LARGE SCALE GENOMIC DNA]</scope>
    <source>
        <strain evidence="1 2">NBRC 13261</strain>
    </source>
</reference>
<accession>A0A081CRM4</accession>
<dbReference type="AlphaFoldDB" id="A0A081CRM4"/>
<dbReference type="eggNOG" id="ENOG5032N06">
    <property type="taxonomic scope" value="Bacteria"/>
</dbReference>
<gene>
    <name evidence="1" type="ORF">RRU01S_04_01420</name>
</gene>
<sequence>MLMPQERYAKRDLYPLNRYGAGPFCKFKIPRTYAHPGVYVLTMDDEIRYIGETNNLSRRYNMGYGTISPKNCYKGGQETNVRMNNLIYQAARSGGIISLWFYQTEDFKTVELALRREHRAPWNRV</sequence>
<dbReference type="CDD" id="cd10436">
    <property type="entry name" value="GIY-YIG_EndoII_Hpy188I_like"/>
    <property type="match status" value="1"/>
</dbReference>
<protein>
    <recommendedName>
        <fullName evidence="3">GIY-YIG domain-containing protein</fullName>
    </recommendedName>
</protein>
<dbReference type="EMBL" id="BBJU01000004">
    <property type="protein sequence ID" value="GAK69320.1"/>
    <property type="molecule type" value="Genomic_DNA"/>
</dbReference>
<evidence type="ECO:0008006" key="3">
    <source>
        <dbReference type="Google" id="ProtNLM"/>
    </source>
</evidence>
<evidence type="ECO:0000313" key="1">
    <source>
        <dbReference type="EMBL" id="GAK69320.1"/>
    </source>
</evidence>
<comment type="caution">
    <text evidence="1">The sequence shown here is derived from an EMBL/GenBank/DDBJ whole genome shotgun (WGS) entry which is preliminary data.</text>
</comment>
<organism evidence="1 2">
    <name type="scientific">Agrobacterium rubi TR3 = NBRC 13261</name>
    <dbReference type="NCBI Taxonomy" id="1368415"/>
    <lineage>
        <taxon>Bacteria</taxon>
        <taxon>Pseudomonadati</taxon>
        <taxon>Pseudomonadota</taxon>
        <taxon>Alphaproteobacteria</taxon>
        <taxon>Hyphomicrobiales</taxon>
        <taxon>Rhizobiaceae</taxon>
        <taxon>Rhizobium/Agrobacterium group</taxon>
        <taxon>Agrobacterium</taxon>
    </lineage>
</organism>
<dbReference type="InterPro" id="IPR044556">
    <property type="entry name" value="EndoII-like_GIY-YIG"/>
</dbReference>
<dbReference type="InterPro" id="IPR053748">
    <property type="entry name" value="Host_DNA_Degrad_Endo"/>
</dbReference>
<evidence type="ECO:0000313" key="2">
    <source>
        <dbReference type="Proteomes" id="UP000028701"/>
    </source>
</evidence>
<dbReference type="Gene3D" id="3.40.1440.40">
    <property type="match status" value="1"/>
</dbReference>
<proteinExistence type="predicted"/>
<name>A0A081CRM4_9HYPH</name>